<sequence>MKTAGYPNVNVRNFTTSWRDGLAFNALIHKHRPDLIEYDKLQKSNALFNLGNAFDTAEQQLGLMKFLDPEGLFSYIL</sequence>
<name>A0A0M3JLS0_ANISI</name>
<reference evidence="4" key="1">
    <citation type="submission" date="2017-02" db="UniProtKB">
        <authorList>
            <consortium name="WormBaseParasite"/>
        </authorList>
    </citation>
    <scope>IDENTIFICATION</scope>
</reference>
<evidence type="ECO:0000313" key="3">
    <source>
        <dbReference type="Proteomes" id="UP000267096"/>
    </source>
</evidence>
<dbReference type="PROSITE" id="PS50021">
    <property type="entry name" value="CH"/>
    <property type="match status" value="1"/>
</dbReference>
<dbReference type="PANTHER" id="PTHR11915">
    <property type="entry name" value="SPECTRIN/FILAMIN RELATED CYTOSKELETAL PROTEIN"/>
    <property type="match status" value="1"/>
</dbReference>
<protein>
    <submittedName>
        <fullName evidence="4">Spectrin beta chain, non-erythrocytic 4 (inferred by orthology to a human protein)</fullName>
    </submittedName>
</protein>
<proteinExistence type="predicted"/>
<dbReference type="InterPro" id="IPR001715">
    <property type="entry name" value="CH_dom"/>
</dbReference>
<dbReference type="OrthoDB" id="10017054at2759"/>
<evidence type="ECO:0000313" key="4">
    <source>
        <dbReference type="WBParaSite" id="ASIM_0000860101-mRNA-1"/>
    </source>
</evidence>
<feature type="domain" description="Calponin-homology (CH)" evidence="1">
    <location>
        <begin position="1"/>
        <end position="77"/>
    </location>
</feature>
<reference evidence="2 3" key="2">
    <citation type="submission" date="2018-11" db="EMBL/GenBank/DDBJ databases">
        <authorList>
            <consortium name="Pathogen Informatics"/>
        </authorList>
    </citation>
    <scope>NUCLEOTIDE SEQUENCE [LARGE SCALE GENOMIC DNA]</scope>
</reference>
<dbReference type="Gene3D" id="1.10.418.10">
    <property type="entry name" value="Calponin-like domain"/>
    <property type="match status" value="1"/>
</dbReference>
<evidence type="ECO:0000259" key="1">
    <source>
        <dbReference type="PROSITE" id="PS50021"/>
    </source>
</evidence>
<evidence type="ECO:0000313" key="2">
    <source>
        <dbReference type="EMBL" id="VDK31404.1"/>
    </source>
</evidence>
<dbReference type="AlphaFoldDB" id="A0A0M3JLS0"/>
<dbReference type="WBParaSite" id="ASIM_0000860101-mRNA-1">
    <property type="protein sequence ID" value="ASIM_0000860101-mRNA-1"/>
    <property type="gene ID" value="ASIM_0000860101"/>
</dbReference>
<dbReference type="SUPFAM" id="SSF47576">
    <property type="entry name" value="Calponin-homology domain, CH-domain"/>
    <property type="match status" value="1"/>
</dbReference>
<organism evidence="4">
    <name type="scientific">Anisakis simplex</name>
    <name type="common">Herring worm</name>
    <dbReference type="NCBI Taxonomy" id="6269"/>
    <lineage>
        <taxon>Eukaryota</taxon>
        <taxon>Metazoa</taxon>
        <taxon>Ecdysozoa</taxon>
        <taxon>Nematoda</taxon>
        <taxon>Chromadorea</taxon>
        <taxon>Rhabditida</taxon>
        <taxon>Spirurina</taxon>
        <taxon>Ascaridomorpha</taxon>
        <taxon>Ascaridoidea</taxon>
        <taxon>Anisakidae</taxon>
        <taxon>Anisakis</taxon>
        <taxon>Anisakis simplex complex</taxon>
    </lineage>
</organism>
<accession>A0A0M3JLS0</accession>
<dbReference type="EMBL" id="UYRR01022397">
    <property type="protein sequence ID" value="VDK31404.1"/>
    <property type="molecule type" value="Genomic_DNA"/>
</dbReference>
<dbReference type="Pfam" id="PF00307">
    <property type="entry name" value="CH"/>
    <property type="match status" value="1"/>
</dbReference>
<dbReference type="InterPro" id="IPR036872">
    <property type="entry name" value="CH_dom_sf"/>
</dbReference>
<gene>
    <name evidence="2" type="ORF">ASIM_LOCUS8354</name>
</gene>
<dbReference type="Proteomes" id="UP000267096">
    <property type="component" value="Unassembled WGS sequence"/>
</dbReference>
<keyword evidence="3" id="KW-1185">Reference proteome</keyword>